<name>A0ABQ4SKM5_9HYPH</name>
<feature type="signal peptide" evidence="2">
    <location>
        <begin position="1"/>
        <end position="19"/>
    </location>
</feature>
<evidence type="ECO:0000313" key="4">
    <source>
        <dbReference type="Proteomes" id="UP001055153"/>
    </source>
</evidence>
<proteinExistence type="predicted"/>
<feature type="chain" id="PRO_5045709528" evidence="2">
    <location>
        <begin position="20"/>
        <end position="99"/>
    </location>
</feature>
<evidence type="ECO:0000313" key="3">
    <source>
        <dbReference type="EMBL" id="GJE03717.1"/>
    </source>
</evidence>
<sequence length="99" mass="10358">MSLRLLATILALCPLPALANGTDCGGDARSSAQVVENRPARAGPLTAVPDTLCADLQDTKRSRLRIDVYSGPYGGTGSETPYDGSEPGGGRLRRGDRSR</sequence>
<feature type="region of interest" description="Disordered" evidence="1">
    <location>
        <begin position="67"/>
        <end position="99"/>
    </location>
</feature>
<protein>
    <submittedName>
        <fullName evidence="3">Uncharacterized protein</fullName>
    </submittedName>
</protein>
<comment type="caution">
    <text evidence="3">The sequence shown here is derived from an EMBL/GenBank/DDBJ whole genome shotgun (WGS) entry which is preliminary data.</text>
</comment>
<dbReference type="RefSeq" id="WP_238241096.1">
    <property type="nucleotide sequence ID" value="NZ_BPQQ01000087.1"/>
</dbReference>
<keyword evidence="4" id="KW-1185">Reference proteome</keyword>
<dbReference type="EMBL" id="BPQQ01000087">
    <property type="protein sequence ID" value="GJE03717.1"/>
    <property type="molecule type" value="Genomic_DNA"/>
</dbReference>
<keyword evidence="2" id="KW-0732">Signal</keyword>
<evidence type="ECO:0000256" key="2">
    <source>
        <dbReference type="SAM" id="SignalP"/>
    </source>
</evidence>
<dbReference type="Proteomes" id="UP001055153">
    <property type="component" value="Unassembled WGS sequence"/>
</dbReference>
<accession>A0ABQ4SKM5</accession>
<reference evidence="3" key="1">
    <citation type="journal article" date="2021" name="Front. Microbiol.">
        <title>Comprehensive Comparative Genomics and Phenotyping of Methylobacterium Species.</title>
        <authorList>
            <person name="Alessa O."/>
            <person name="Ogura Y."/>
            <person name="Fujitani Y."/>
            <person name="Takami H."/>
            <person name="Hayashi T."/>
            <person name="Sahin N."/>
            <person name="Tani A."/>
        </authorList>
    </citation>
    <scope>NUCLEOTIDE SEQUENCE</scope>
    <source>
        <strain evidence="3">DSM 17168</strain>
    </source>
</reference>
<organism evidence="3 4">
    <name type="scientific">Methylobacterium isbiliense</name>
    <dbReference type="NCBI Taxonomy" id="315478"/>
    <lineage>
        <taxon>Bacteria</taxon>
        <taxon>Pseudomonadati</taxon>
        <taxon>Pseudomonadota</taxon>
        <taxon>Alphaproteobacteria</taxon>
        <taxon>Hyphomicrobiales</taxon>
        <taxon>Methylobacteriaceae</taxon>
        <taxon>Methylobacterium</taxon>
    </lineage>
</organism>
<evidence type="ECO:0000256" key="1">
    <source>
        <dbReference type="SAM" id="MobiDB-lite"/>
    </source>
</evidence>
<gene>
    <name evidence="3" type="ORF">GMJLKIPL_5674</name>
</gene>
<reference evidence="3" key="2">
    <citation type="submission" date="2021-08" db="EMBL/GenBank/DDBJ databases">
        <authorList>
            <person name="Tani A."/>
            <person name="Ola A."/>
            <person name="Ogura Y."/>
            <person name="Katsura K."/>
            <person name="Hayashi T."/>
        </authorList>
    </citation>
    <scope>NUCLEOTIDE SEQUENCE</scope>
    <source>
        <strain evidence="3">DSM 17168</strain>
    </source>
</reference>